<evidence type="ECO:0000313" key="1">
    <source>
        <dbReference type="EMBL" id="PJZ66586.1"/>
    </source>
</evidence>
<reference evidence="1 2" key="1">
    <citation type="submission" date="2017-07" db="EMBL/GenBank/DDBJ databases">
        <title>Leptospira spp. isolated from tropical soils.</title>
        <authorList>
            <person name="Thibeaux R."/>
            <person name="Iraola G."/>
            <person name="Ferres I."/>
            <person name="Bierque E."/>
            <person name="Girault D."/>
            <person name="Soupe-Gilbert M.-E."/>
            <person name="Picardeau M."/>
            <person name="Goarant C."/>
        </authorList>
    </citation>
    <scope>NUCLEOTIDE SEQUENCE [LARGE SCALE GENOMIC DNA]</scope>
    <source>
        <strain evidence="1 2">FH2-C-A2</strain>
    </source>
</reference>
<gene>
    <name evidence="1" type="ORF">CH371_00260</name>
</gene>
<proteinExistence type="predicted"/>
<evidence type="ECO:0000313" key="2">
    <source>
        <dbReference type="Proteomes" id="UP000231912"/>
    </source>
</evidence>
<dbReference type="AlphaFoldDB" id="A0A2M9ZDU4"/>
<evidence type="ECO:0008006" key="3">
    <source>
        <dbReference type="Google" id="ProtNLM"/>
    </source>
</evidence>
<name>A0A2M9ZDU4_9LEPT</name>
<organism evidence="1 2">
    <name type="scientific">Leptospira wolffii</name>
    <dbReference type="NCBI Taxonomy" id="409998"/>
    <lineage>
        <taxon>Bacteria</taxon>
        <taxon>Pseudomonadati</taxon>
        <taxon>Spirochaetota</taxon>
        <taxon>Spirochaetia</taxon>
        <taxon>Leptospirales</taxon>
        <taxon>Leptospiraceae</taxon>
        <taxon>Leptospira</taxon>
    </lineage>
</organism>
<comment type="caution">
    <text evidence="1">The sequence shown here is derived from an EMBL/GenBank/DDBJ whole genome shotgun (WGS) entry which is preliminary data.</text>
</comment>
<sequence length="234" mass="26718">MKFPLIFCILFWTACSPLQVKSQVEIAKSRNLTLYSKTYAFLPFTGEAPKPQIMEHADLIRGKLMEKGYEEVEESRADLLLHYDILVYPRGTVIDPIIELGAFGGWTSRRGMRYHSYGGVSNRFRNVPILGGIGGGFGSLYGYYNYSDSYRGNSKSYYDETFYDVIFKIEIYDGRRYRGLPSSLLLKANVEGEGRSGPLFDVVPYLITSFFKNFPDFSGEKSVVVSEEEVWKEE</sequence>
<dbReference type="Proteomes" id="UP000231912">
    <property type="component" value="Unassembled WGS sequence"/>
</dbReference>
<protein>
    <recommendedName>
        <fullName evidence="3">DUF4136 domain-containing protein</fullName>
    </recommendedName>
</protein>
<dbReference type="PROSITE" id="PS51257">
    <property type="entry name" value="PROKAR_LIPOPROTEIN"/>
    <property type="match status" value="1"/>
</dbReference>
<accession>A0A2M9ZDU4</accession>
<dbReference type="EMBL" id="NPDT01000001">
    <property type="protein sequence ID" value="PJZ66586.1"/>
    <property type="molecule type" value="Genomic_DNA"/>
</dbReference>
<dbReference type="RefSeq" id="WP_100757215.1">
    <property type="nucleotide sequence ID" value="NZ_NPDT01000001.1"/>
</dbReference>